<dbReference type="Proteomes" id="UP000234681">
    <property type="component" value="Chromosome 2"/>
</dbReference>
<evidence type="ECO:0000313" key="2">
    <source>
        <dbReference type="Proteomes" id="UP000234681"/>
    </source>
</evidence>
<name>A6HVZ3_RAT</name>
<accession>A6HVZ3</accession>
<evidence type="ECO:0000313" key="1">
    <source>
        <dbReference type="EMBL" id="EDL82279.1"/>
    </source>
</evidence>
<organism evidence="1 2">
    <name type="scientific">Rattus norvegicus</name>
    <name type="common">Rat</name>
    <dbReference type="NCBI Taxonomy" id="10116"/>
    <lineage>
        <taxon>Eukaryota</taxon>
        <taxon>Metazoa</taxon>
        <taxon>Chordata</taxon>
        <taxon>Craniata</taxon>
        <taxon>Vertebrata</taxon>
        <taxon>Euteleostomi</taxon>
        <taxon>Mammalia</taxon>
        <taxon>Eutheria</taxon>
        <taxon>Euarchontoglires</taxon>
        <taxon>Glires</taxon>
        <taxon>Rodentia</taxon>
        <taxon>Myomorpha</taxon>
        <taxon>Muroidea</taxon>
        <taxon>Muridae</taxon>
        <taxon>Murinae</taxon>
        <taxon>Rattus</taxon>
    </lineage>
</organism>
<proteinExistence type="predicted"/>
<dbReference type="AlphaFoldDB" id="A6HVZ3"/>
<reference evidence="2" key="1">
    <citation type="submission" date="2005-09" db="EMBL/GenBank/DDBJ databases">
        <authorList>
            <person name="Mural R.J."/>
            <person name="Li P.W."/>
            <person name="Adams M.D."/>
            <person name="Amanatides P.G."/>
            <person name="Baden-Tillson H."/>
            <person name="Barnstead M."/>
            <person name="Chin S.H."/>
            <person name="Dew I."/>
            <person name="Evans C.A."/>
            <person name="Ferriera S."/>
            <person name="Flanigan M."/>
            <person name="Fosler C."/>
            <person name="Glodek A."/>
            <person name="Gu Z."/>
            <person name="Holt R.A."/>
            <person name="Jennings D."/>
            <person name="Kraft C.L."/>
            <person name="Lu F."/>
            <person name="Nguyen T."/>
            <person name="Nusskern D.R."/>
            <person name="Pfannkoch C.M."/>
            <person name="Sitter C."/>
            <person name="Sutton G.G."/>
            <person name="Venter J.C."/>
            <person name="Wang Z."/>
            <person name="Woodage T."/>
            <person name="Zheng X.H."/>
            <person name="Zhong F."/>
        </authorList>
    </citation>
    <scope>NUCLEOTIDE SEQUENCE [LARGE SCALE GENOMIC DNA]</scope>
    <source>
        <strain>BN</strain>
        <strain evidence="2">Sprague-Dawley</strain>
    </source>
</reference>
<gene>
    <name evidence="1" type="ORF">rCG_63031</name>
</gene>
<dbReference type="EMBL" id="CH473952">
    <property type="protein sequence ID" value="EDL82279.1"/>
    <property type="molecule type" value="Genomic_DNA"/>
</dbReference>
<protein>
    <submittedName>
        <fullName evidence="1">RCG63031</fullName>
    </submittedName>
</protein>
<sequence>MTLYELLKLRELQLDRSLSGIFLQPIRVEDTPPFLAHCAKAIDVITPVVVTPDSNAIQIVSFSKFIYY</sequence>